<evidence type="ECO:0000256" key="4">
    <source>
        <dbReference type="ARBA" id="ARBA00022692"/>
    </source>
</evidence>
<feature type="transmembrane region" description="Helical" evidence="9">
    <location>
        <begin position="698"/>
        <end position="716"/>
    </location>
</feature>
<dbReference type="FunFam" id="3.40.50.300:FF:001077">
    <property type="entry name" value="Uncharacterized protein, isoform A"/>
    <property type="match status" value="1"/>
</dbReference>
<evidence type="ECO:0000256" key="3">
    <source>
        <dbReference type="ARBA" id="ARBA00022448"/>
    </source>
</evidence>
<feature type="domain" description="ABC transporter" evidence="10">
    <location>
        <begin position="141"/>
        <end position="377"/>
    </location>
</feature>
<keyword evidence="6" id="KW-0067">ATP-binding</keyword>
<feature type="transmembrane region" description="Helical" evidence="9">
    <location>
        <begin position="503"/>
        <end position="525"/>
    </location>
</feature>
<feature type="transmembrane region" description="Helical" evidence="9">
    <location>
        <begin position="546"/>
        <end position="570"/>
    </location>
</feature>
<dbReference type="GO" id="GO:0140359">
    <property type="term" value="F:ABC-type transporter activity"/>
    <property type="evidence" value="ECO:0007669"/>
    <property type="project" value="InterPro"/>
</dbReference>
<feature type="transmembrane region" description="Helical" evidence="9">
    <location>
        <begin position="611"/>
        <end position="630"/>
    </location>
</feature>
<sequence length="724" mass="80542">MTMDKYENRSANCMPNLFVMFTKATSQGFHTILMMLKCGKRSLVLISWLEGLPPVSSVKRRKPFPRFLLELVHAWKLELPSSGSSLLTRFPAAAATPVRRHLDHAMTITFARNGTNGFVALNSSSGDSDVLRNRTCSPVALEWKDIKYEVPAGKSRKVLISHMYGRCAPGTLTAIMGPSGAGKTTLMNILSGHYDKGYNGEVQVNGCVRDTKLFNMQSCYVMQDDCLLPELTVREALSMSVQLRTPSLKSFERAEIVDDALHRWGLGECQNTRASSLSGGQRKRLAISQELISNPPVIFLDEPTSGLDSSSALRCVLVLKSLAACGHTVLCSIHNPSATLFSHFDKLYMISEGMCIYNGPVDKLLPFLAAQNLHCPIHHNPSDFITEIASGEHGELSKQLARSFRPGIVIDNGGKGFDHPQLTAYGGRVMTDAEKETEGSLYKINANACLQFGVLLERCFVCIVRNKVASQLRILAYLFFSALLTMMYYDVGNRATRVMNNAAMFLVSLAIILFQSIMPTVLIFPTELAVLLREHRNCWYSPSMYYVARIITELPFTVGGPMIMMCLLHWTTSQPLEFHRIAAVVILAVQTCATSQAIALVVSAASSLQTALFVALPAAAPSFLFCGYFVQVRHLHPAFAWITYTSHVYHAHQGMLHAIYGHGREELDCDDDSFCFLSEPREILEKLDAQHAYLPVKFGILLGMDLFLKAIAFFVLKWRLRRKR</sequence>
<feature type="transmembrane region" description="Helical" evidence="9">
    <location>
        <begin position="474"/>
        <end position="491"/>
    </location>
</feature>
<evidence type="ECO:0000259" key="10">
    <source>
        <dbReference type="PROSITE" id="PS50893"/>
    </source>
</evidence>
<evidence type="ECO:0000256" key="9">
    <source>
        <dbReference type="SAM" id="Phobius"/>
    </source>
</evidence>
<dbReference type="PANTHER" id="PTHR48041">
    <property type="entry name" value="ABC TRANSPORTER G FAMILY MEMBER 28"/>
    <property type="match status" value="1"/>
</dbReference>
<keyword evidence="3" id="KW-0813">Transport</keyword>
<keyword evidence="12" id="KW-1185">Reference proteome</keyword>
<dbReference type="InterPro" id="IPR017871">
    <property type="entry name" value="ABC_transporter-like_CS"/>
</dbReference>
<comment type="similarity">
    <text evidence="2">Belongs to the ABC transporter superfamily. ABCG family. Eye pigment precursor importer (TC 3.A.1.204) subfamily.</text>
</comment>
<evidence type="ECO:0000256" key="7">
    <source>
        <dbReference type="ARBA" id="ARBA00022989"/>
    </source>
</evidence>
<accession>A0AAQ4D953</accession>
<dbReference type="InterPro" id="IPR013525">
    <property type="entry name" value="ABC2_TM"/>
</dbReference>
<dbReference type="InterPro" id="IPR027417">
    <property type="entry name" value="P-loop_NTPase"/>
</dbReference>
<dbReference type="PANTHER" id="PTHR48041:SF78">
    <property type="entry name" value="ABC TRANSPORTER EXPRESSED IN TRACHEA, ISOFORM A"/>
    <property type="match status" value="1"/>
</dbReference>
<dbReference type="SMART" id="SM00382">
    <property type="entry name" value="AAA"/>
    <property type="match status" value="1"/>
</dbReference>
<evidence type="ECO:0000256" key="1">
    <source>
        <dbReference type="ARBA" id="ARBA00004141"/>
    </source>
</evidence>
<dbReference type="PROSITE" id="PS00211">
    <property type="entry name" value="ABC_TRANSPORTER_1"/>
    <property type="match status" value="1"/>
</dbReference>
<organism evidence="11 12">
    <name type="scientific">Amblyomma americanum</name>
    <name type="common">Lone star tick</name>
    <dbReference type="NCBI Taxonomy" id="6943"/>
    <lineage>
        <taxon>Eukaryota</taxon>
        <taxon>Metazoa</taxon>
        <taxon>Ecdysozoa</taxon>
        <taxon>Arthropoda</taxon>
        <taxon>Chelicerata</taxon>
        <taxon>Arachnida</taxon>
        <taxon>Acari</taxon>
        <taxon>Parasitiformes</taxon>
        <taxon>Ixodida</taxon>
        <taxon>Ixodoidea</taxon>
        <taxon>Ixodidae</taxon>
        <taxon>Amblyomminae</taxon>
        <taxon>Amblyomma</taxon>
    </lineage>
</organism>
<evidence type="ECO:0000256" key="8">
    <source>
        <dbReference type="ARBA" id="ARBA00023136"/>
    </source>
</evidence>
<evidence type="ECO:0000256" key="2">
    <source>
        <dbReference type="ARBA" id="ARBA00005814"/>
    </source>
</evidence>
<evidence type="ECO:0000256" key="6">
    <source>
        <dbReference type="ARBA" id="ARBA00022840"/>
    </source>
</evidence>
<gene>
    <name evidence="11" type="ORF">V5799_003377</name>
</gene>
<keyword evidence="8 9" id="KW-0472">Membrane</keyword>
<dbReference type="InterPro" id="IPR003439">
    <property type="entry name" value="ABC_transporter-like_ATP-bd"/>
</dbReference>
<protein>
    <recommendedName>
        <fullName evidence="10">ABC transporter domain-containing protein</fullName>
    </recommendedName>
</protein>
<comment type="caution">
    <text evidence="11">The sequence shown here is derived from an EMBL/GenBank/DDBJ whole genome shotgun (WGS) entry which is preliminary data.</text>
</comment>
<dbReference type="Gene3D" id="3.40.50.300">
    <property type="entry name" value="P-loop containing nucleotide triphosphate hydrolases"/>
    <property type="match status" value="1"/>
</dbReference>
<evidence type="ECO:0000313" key="12">
    <source>
        <dbReference type="Proteomes" id="UP001321473"/>
    </source>
</evidence>
<dbReference type="PROSITE" id="PS50893">
    <property type="entry name" value="ABC_TRANSPORTER_2"/>
    <property type="match status" value="1"/>
</dbReference>
<dbReference type="SUPFAM" id="SSF52540">
    <property type="entry name" value="P-loop containing nucleoside triphosphate hydrolases"/>
    <property type="match status" value="1"/>
</dbReference>
<reference evidence="11 12" key="1">
    <citation type="journal article" date="2023" name="Arcadia Sci">
        <title>De novo assembly of a long-read Amblyomma americanum tick genome.</title>
        <authorList>
            <person name="Chou S."/>
            <person name="Poskanzer K.E."/>
            <person name="Rollins M."/>
            <person name="Thuy-Boun P.S."/>
        </authorList>
    </citation>
    <scope>NUCLEOTIDE SEQUENCE [LARGE SCALE GENOMIC DNA]</scope>
    <source>
        <strain evidence="11">F_SG_1</strain>
        <tissue evidence="11">Salivary glands</tissue>
    </source>
</reference>
<dbReference type="Pfam" id="PF00005">
    <property type="entry name" value="ABC_tran"/>
    <property type="match status" value="1"/>
</dbReference>
<feature type="transmembrane region" description="Helical" evidence="9">
    <location>
        <begin position="582"/>
        <end position="604"/>
    </location>
</feature>
<dbReference type="GO" id="GO:0005886">
    <property type="term" value="C:plasma membrane"/>
    <property type="evidence" value="ECO:0007669"/>
    <property type="project" value="TreeGrafter"/>
</dbReference>
<dbReference type="AlphaFoldDB" id="A0AAQ4D953"/>
<dbReference type="GO" id="GO:0005524">
    <property type="term" value="F:ATP binding"/>
    <property type="evidence" value="ECO:0007669"/>
    <property type="project" value="UniProtKB-KW"/>
</dbReference>
<evidence type="ECO:0000256" key="5">
    <source>
        <dbReference type="ARBA" id="ARBA00022741"/>
    </source>
</evidence>
<evidence type="ECO:0000313" key="11">
    <source>
        <dbReference type="EMBL" id="KAK8758993.1"/>
    </source>
</evidence>
<comment type="subcellular location">
    <subcellularLocation>
        <location evidence="1">Membrane</location>
        <topology evidence="1">Multi-pass membrane protein</topology>
    </subcellularLocation>
</comment>
<dbReference type="GO" id="GO:0016887">
    <property type="term" value="F:ATP hydrolysis activity"/>
    <property type="evidence" value="ECO:0007669"/>
    <property type="project" value="InterPro"/>
</dbReference>
<keyword evidence="5" id="KW-0547">Nucleotide-binding</keyword>
<dbReference type="InterPro" id="IPR050352">
    <property type="entry name" value="ABCG_transporters"/>
</dbReference>
<name>A0AAQ4D953_AMBAM</name>
<keyword evidence="4 9" id="KW-0812">Transmembrane</keyword>
<dbReference type="CDD" id="cd03213">
    <property type="entry name" value="ABCG_EPDR"/>
    <property type="match status" value="1"/>
</dbReference>
<proteinExistence type="inferred from homology"/>
<dbReference type="Proteomes" id="UP001321473">
    <property type="component" value="Unassembled WGS sequence"/>
</dbReference>
<dbReference type="EMBL" id="JARKHS020033530">
    <property type="protein sequence ID" value="KAK8758993.1"/>
    <property type="molecule type" value="Genomic_DNA"/>
</dbReference>
<keyword evidence="7 9" id="KW-1133">Transmembrane helix</keyword>
<dbReference type="Pfam" id="PF01061">
    <property type="entry name" value="ABC2_membrane"/>
    <property type="match status" value="1"/>
</dbReference>
<dbReference type="InterPro" id="IPR003593">
    <property type="entry name" value="AAA+_ATPase"/>
</dbReference>